<dbReference type="OrthoDB" id="10165545at2759"/>
<dbReference type="GO" id="GO:0005524">
    <property type="term" value="F:ATP binding"/>
    <property type="evidence" value="ECO:0007669"/>
    <property type="project" value="InterPro"/>
</dbReference>
<evidence type="ECO:0000256" key="4">
    <source>
        <dbReference type="SAM" id="Phobius"/>
    </source>
</evidence>
<dbReference type="GO" id="GO:0016020">
    <property type="term" value="C:membrane"/>
    <property type="evidence" value="ECO:0007669"/>
    <property type="project" value="InterPro"/>
</dbReference>
<feature type="transmembrane region" description="Helical" evidence="4">
    <location>
        <begin position="57"/>
        <end position="81"/>
    </location>
</feature>
<keyword evidence="2 4" id="KW-1133">Transmembrane helix</keyword>
<organism evidence="5 9">
    <name type="scientific">Adineta steineri</name>
    <dbReference type="NCBI Taxonomy" id="433720"/>
    <lineage>
        <taxon>Eukaryota</taxon>
        <taxon>Metazoa</taxon>
        <taxon>Spiralia</taxon>
        <taxon>Gnathifera</taxon>
        <taxon>Rotifera</taxon>
        <taxon>Eurotatoria</taxon>
        <taxon>Bdelloidea</taxon>
        <taxon>Adinetida</taxon>
        <taxon>Adinetidae</taxon>
        <taxon>Adineta</taxon>
    </lineage>
</organism>
<comment type="caution">
    <text evidence="5">The sequence shown here is derived from an EMBL/GenBank/DDBJ whole genome shotgun (WGS) entry which is preliminary data.</text>
</comment>
<dbReference type="EMBL" id="CAJNOI010000022">
    <property type="protein sequence ID" value="CAF0842551.1"/>
    <property type="molecule type" value="Genomic_DNA"/>
</dbReference>
<sequence>MDQIQEKGILNSNVEKSTEKVDTKKTLFQRLFSKNKKKDKDEIKSVCLRSLFRYATWIDFILISIIAATANGVSFPLLMFVSANVINTFTDHPFDLCSLNLTNTSLQYCPLGVQLTSTNFYTSSS</sequence>
<evidence type="ECO:0000256" key="2">
    <source>
        <dbReference type="ARBA" id="ARBA00022989"/>
    </source>
</evidence>
<proteinExistence type="predicted"/>
<keyword evidence="3 4" id="KW-0472">Membrane</keyword>
<dbReference type="Gene3D" id="1.20.1560.10">
    <property type="entry name" value="ABC transporter type 1, transmembrane domain"/>
    <property type="match status" value="1"/>
</dbReference>
<evidence type="ECO:0000256" key="1">
    <source>
        <dbReference type="ARBA" id="ARBA00022692"/>
    </source>
</evidence>
<evidence type="ECO:0000313" key="9">
    <source>
        <dbReference type="Proteomes" id="UP000663877"/>
    </source>
</evidence>
<evidence type="ECO:0000313" key="5">
    <source>
        <dbReference type="EMBL" id="CAF0842551.1"/>
    </source>
</evidence>
<gene>
    <name evidence="5" type="ORF">BJG266_LOCUS7393</name>
    <name evidence="6" type="ORF">QVE165_LOCUS24093</name>
    <name evidence="7" type="ORF">QVE165_LOCUS24167</name>
</gene>
<reference evidence="5" key="1">
    <citation type="submission" date="2021-02" db="EMBL/GenBank/DDBJ databases">
        <authorList>
            <person name="Nowell W R."/>
        </authorList>
    </citation>
    <scope>NUCLEOTIDE SEQUENCE</scope>
</reference>
<dbReference type="InterPro" id="IPR036640">
    <property type="entry name" value="ABC1_TM_sf"/>
</dbReference>
<evidence type="ECO:0000313" key="6">
    <source>
        <dbReference type="EMBL" id="CAF1170535.1"/>
    </source>
</evidence>
<dbReference type="EMBL" id="CAJNOM010000167">
    <property type="protein sequence ID" value="CAF1170535.1"/>
    <property type="molecule type" value="Genomic_DNA"/>
</dbReference>
<evidence type="ECO:0000313" key="7">
    <source>
        <dbReference type="EMBL" id="CAF1171892.1"/>
    </source>
</evidence>
<accession>A0A813VRR6</accession>
<dbReference type="EMBL" id="CAJNOM010000168">
    <property type="protein sequence ID" value="CAF1171892.1"/>
    <property type="molecule type" value="Genomic_DNA"/>
</dbReference>
<dbReference type="Proteomes" id="UP000663877">
    <property type="component" value="Unassembled WGS sequence"/>
</dbReference>
<dbReference type="Proteomes" id="UP000663832">
    <property type="component" value="Unassembled WGS sequence"/>
</dbReference>
<name>A0A813VRR6_9BILA</name>
<dbReference type="AlphaFoldDB" id="A0A813VRR6"/>
<keyword evidence="1 4" id="KW-0812">Transmembrane</keyword>
<protein>
    <submittedName>
        <fullName evidence="5">Uncharacterized protein</fullName>
    </submittedName>
</protein>
<evidence type="ECO:0000313" key="8">
    <source>
        <dbReference type="Proteomes" id="UP000663832"/>
    </source>
</evidence>
<evidence type="ECO:0000256" key="3">
    <source>
        <dbReference type="ARBA" id="ARBA00023136"/>
    </source>
</evidence>
<keyword evidence="8" id="KW-1185">Reference proteome</keyword>